<name>A0A6J5P1U2_9CAUD</name>
<dbReference type="EMBL" id="LR797100">
    <property type="protein sequence ID" value="CAB4186492.1"/>
    <property type="molecule type" value="Genomic_DNA"/>
</dbReference>
<proteinExistence type="predicted"/>
<organism evidence="1">
    <name type="scientific">uncultured Caudovirales phage</name>
    <dbReference type="NCBI Taxonomy" id="2100421"/>
    <lineage>
        <taxon>Viruses</taxon>
        <taxon>Duplodnaviria</taxon>
        <taxon>Heunggongvirae</taxon>
        <taxon>Uroviricota</taxon>
        <taxon>Caudoviricetes</taxon>
        <taxon>Peduoviridae</taxon>
        <taxon>Maltschvirus</taxon>
        <taxon>Maltschvirus maltsch</taxon>
    </lineage>
</organism>
<gene>
    <name evidence="2" type="ORF">UFOVP1148_6</name>
    <name evidence="1" type="ORF">UFOVP809_15</name>
</gene>
<sequence length="72" mass="8526">MRQGSEYMEAVVDLRNKPDLKKSIQTMTNFMSLSKYTRRRTESVSNDETIDIFLKFFDDLDEIILEATEEIQ</sequence>
<reference evidence="1" key="1">
    <citation type="submission" date="2020-04" db="EMBL/GenBank/DDBJ databases">
        <authorList>
            <person name="Chiriac C."/>
            <person name="Salcher M."/>
            <person name="Ghai R."/>
            <person name="Kavagutti S V."/>
        </authorList>
    </citation>
    <scope>NUCLEOTIDE SEQUENCE</scope>
</reference>
<protein>
    <submittedName>
        <fullName evidence="1">Uncharacterized protein</fullName>
    </submittedName>
</protein>
<evidence type="ECO:0000313" key="2">
    <source>
        <dbReference type="EMBL" id="CAB4186492.1"/>
    </source>
</evidence>
<dbReference type="EMBL" id="LR796745">
    <property type="protein sequence ID" value="CAB4163308.1"/>
    <property type="molecule type" value="Genomic_DNA"/>
</dbReference>
<accession>A0A6J5P1U2</accession>
<evidence type="ECO:0000313" key="1">
    <source>
        <dbReference type="EMBL" id="CAB4163308.1"/>
    </source>
</evidence>